<dbReference type="EC" id="4.2.1.96" evidence="4"/>
<dbReference type="NCBIfam" id="NF002017">
    <property type="entry name" value="PRK00823.1-2"/>
    <property type="match status" value="1"/>
</dbReference>
<reference evidence="5 6" key="1">
    <citation type="submission" date="2021-03" db="EMBL/GenBank/DDBJ databases">
        <authorList>
            <person name="Shang D.-D."/>
            <person name="Du Z.-J."/>
            <person name="Chen G.-J."/>
        </authorList>
    </citation>
    <scope>NUCLEOTIDE SEQUENCE [LARGE SCALE GENOMIC DNA]</scope>
    <source>
        <strain evidence="5 6">F1192</strain>
    </source>
</reference>
<dbReference type="Gene3D" id="3.30.1360.20">
    <property type="entry name" value="Transcriptional coactivator/pterin dehydratase"/>
    <property type="match status" value="1"/>
</dbReference>
<dbReference type="CDD" id="cd00914">
    <property type="entry name" value="PCD_DCoH_subfamily_b"/>
    <property type="match status" value="1"/>
</dbReference>
<dbReference type="Pfam" id="PF01329">
    <property type="entry name" value="Pterin_4a"/>
    <property type="match status" value="1"/>
</dbReference>
<proteinExistence type="inferred from homology"/>
<dbReference type="EMBL" id="JAGBKM010000005">
    <property type="protein sequence ID" value="MBO1530445.1"/>
    <property type="molecule type" value="Genomic_DNA"/>
</dbReference>
<comment type="catalytic activity">
    <reaction evidence="1 4">
        <text>(4aS,6R)-4a-hydroxy-L-erythro-5,6,7,8-tetrahydrobiopterin = (6R)-L-erythro-6,7-dihydrobiopterin + H2O</text>
        <dbReference type="Rhea" id="RHEA:11920"/>
        <dbReference type="ChEBI" id="CHEBI:15377"/>
        <dbReference type="ChEBI" id="CHEBI:15642"/>
        <dbReference type="ChEBI" id="CHEBI:43120"/>
        <dbReference type="EC" id="4.2.1.96"/>
    </reaction>
</comment>
<accession>A0ABS3NMY5</accession>
<dbReference type="PANTHER" id="PTHR12599:SF0">
    <property type="entry name" value="PTERIN-4-ALPHA-CARBINOLAMINE DEHYDRATASE"/>
    <property type="match status" value="1"/>
</dbReference>
<dbReference type="SUPFAM" id="SSF55248">
    <property type="entry name" value="PCD-like"/>
    <property type="match status" value="1"/>
</dbReference>
<gene>
    <name evidence="5" type="ORF">J3492_04355</name>
</gene>
<keyword evidence="3 4" id="KW-0456">Lyase</keyword>
<dbReference type="InterPro" id="IPR001533">
    <property type="entry name" value="Pterin_deHydtase"/>
</dbReference>
<dbReference type="PANTHER" id="PTHR12599">
    <property type="entry name" value="PTERIN-4-ALPHA-CARBINOLAMINE DEHYDRATASE"/>
    <property type="match status" value="1"/>
</dbReference>
<dbReference type="HAMAP" id="MF_00434">
    <property type="entry name" value="Pterin_4_alpha"/>
    <property type="match status" value="1"/>
</dbReference>
<evidence type="ECO:0000313" key="5">
    <source>
        <dbReference type="EMBL" id="MBO1530445.1"/>
    </source>
</evidence>
<dbReference type="RefSeq" id="WP_207990271.1">
    <property type="nucleotide sequence ID" value="NZ_JAGBKM010000005.1"/>
</dbReference>
<dbReference type="GO" id="GO:0008124">
    <property type="term" value="F:4-alpha-hydroxytetrahydrobiopterin dehydratase activity"/>
    <property type="evidence" value="ECO:0007669"/>
    <property type="project" value="UniProtKB-EC"/>
</dbReference>
<dbReference type="NCBIfam" id="NF002018">
    <property type="entry name" value="PRK00823.1-3"/>
    <property type="match status" value="1"/>
</dbReference>
<comment type="similarity">
    <text evidence="2 4">Belongs to the pterin-4-alpha-carbinolamine dehydratase family.</text>
</comment>
<organism evidence="5 6">
    <name type="scientific">Psychrobacter coccoides</name>
    <dbReference type="NCBI Taxonomy" id="2818440"/>
    <lineage>
        <taxon>Bacteria</taxon>
        <taxon>Pseudomonadati</taxon>
        <taxon>Pseudomonadota</taxon>
        <taxon>Gammaproteobacteria</taxon>
        <taxon>Moraxellales</taxon>
        <taxon>Moraxellaceae</taxon>
        <taxon>Psychrobacter</taxon>
    </lineage>
</organism>
<comment type="caution">
    <text evidence="5">The sequence shown here is derived from an EMBL/GenBank/DDBJ whole genome shotgun (WGS) entry which is preliminary data.</text>
</comment>
<keyword evidence="6" id="KW-1185">Reference proteome</keyword>
<name>A0ABS3NMY5_9GAMM</name>
<evidence type="ECO:0000313" key="6">
    <source>
        <dbReference type="Proteomes" id="UP000664554"/>
    </source>
</evidence>
<dbReference type="InterPro" id="IPR036428">
    <property type="entry name" value="PCD_sf"/>
</dbReference>
<evidence type="ECO:0000256" key="4">
    <source>
        <dbReference type="HAMAP-Rule" id="MF_00434"/>
    </source>
</evidence>
<dbReference type="Proteomes" id="UP000664554">
    <property type="component" value="Unassembled WGS sequence"/>
</dbReference>
<evidence type="ECO:0000256" key="2">
    <source>
        <dbReference type="ARBA" id="ARBA00006472"/>
    </source>
</evidence>
<protein>
    <recommendedName>
        <fullName evidence="4">Putative pterin-4-alpha-carbinolamine dehydratase</fullName>
        <shortName evidence="4">PHS</shortName>
        <ecNumber evidence="4">4.2.1.96</ecNumber>
    </recommendedName>
    <alternativeName>
        <fullName evidence="4">4-alpha-hydroxy-tetrahydropterin dehydratase</fullName>
    </alternativeName>
    <alternativeName>
        <fullName evidence="4">Pterin carbinolamine dehydratase</fullName>
        <shortName evidence="4">PCD</shortName>
    </alternativeName>
</protein>
<evidence type="ECO:0000256" key="1">
    <source>
        <dbReference type="ARBA" id="ARBA00001554"/>
    </source>
</evidence>
<sequence>MSSLSDKQIDLQLEALAGWQRDGNSIVKTYHFSDFIEAMSFMNQAAFYAEALEHHPEWRNTYNIVEVRLSTSDTGGITSHDIRLAKRMEHIIQPKTF</sequence>
<evidence type="ECO:0000256" key="3">
    <source>
        <dbReference type="ARBA" id="ARBA00023239"/>
    </source>
</evidence>